<feature type="region of interest" description="Disordered" evidence="1">
    <location>
        <begin position="295"/>
        <end position="325"/>
    </location>
</feature>
<keyword evidence="3" id="KW-1185">Reference proteome</keyword>
<dbReference type="OrthoDB" id="5865875at2759"/>
<dbReference type="AlphaFoldDB" id="A0A8S1F449"/>
<protein>
    <submittedName>
        <fullName evidence="2">Uncharacterized protein</fullName>
    </submittedName>
</protein>
<name>A0A8S1F449_9PELO</name>
<gene>
    <name evidence="2" type="ORF">CBOVIS_LOCUS12073</name>
</gene>
<evidence type="ECO:0000256" key="1">
    <source>
        <dbReference type="SAM" id="MobiDB-lite"/>
    </source>
</evidence>
<reference evidence="2 3" key="1">
    <citation type="submission" date="2020-04" db="EMBL/GenBank/DDBJ databases">
        <authorList>
            <person name="Laetsch R D."/>
            <person name="Stevens L."/>
            <person name="Kumar S."/>
            <person name="Blaxter L. M."/>
        </authorList>
    </citation>
    <scope>NUCLEOTIDE SEQUENCE [LARGE SCALE GENOMIC DNA]</scope>
</reference>
<dbReference type="EMBL" id="CADEPM010000011">
    <property type="protein sequence ID" value="CAB3410558.1"/>
    <property type="molecule type" value="Genomic_DNA"/>
</dbReference>
<sequence>MSTPPSPTISGSSSLSSLNSSISFCYIWTTKIKTRKTTDGEATILSISPKFATVHQSISFQWNVRVHATMALEDENSEDENYIAVDLYLVDGPINEVRLMAEVAALDKNAMITAGYNPANALVREAKSIKLQKGVGCEVTDSSRSCVSSYLKQNIENVVKLSVIVTMESRLFDPFTYLDAISPTPRVSFLTANYNARVNSKVWKRRSRKRNCRVERRAITDDEKLEYEKKVQAILDQERGKLMDRLTIPESSSRRASLMSQFKENQHEMIYDDHIFKRILVSCCESCEQRRRSLMYDSRTEEDSEDDGDDAKAESDGDDDEPHFECDQRDKEHIHDMLANLYFNKVVLPQLEFIEDFMDFLIDAELNDLPVLKRACERYLCSELSTKKDISTCLLLDLLFNAIVFNLAVMKSMTLSELSNRAHEFVDVELLLQQEEYQNLDKRMKNLADRNLPELIEQCVNFREQKARVRVLPAFHEEISFANSPIEQ</sequence>
<feature type="compositionally biased region" description="Acidic residues" evidence="1">
    <location>
        <begin position="300"/>
        <end position="309"/>
    </location>
</feature>
<evidence type="ECO:0000313" key="2">
    <source>
        <dbReference type="EMBL" id="CAB3410558.1"/>
    </source>
</evidence>
<dbReference type="Proteomes" id="UP000494206">
    <property type="component" value="Unassembled WGS sequence"/>
</dbReference>
<proteinExistence type="predicted"/>
<accession>A0A8S1F449</accession>
<organism evidence="2 3">
    <name type="scientific">Caenorhabditis bovis</name>
    <dbReference type="NCBI Taxonomy" id="2654633"/>
    <lineage>
        <taxon>Eukaryota</taxon>
        <taxon>Metazoa</taxon>
        <taxon>Ecdysozoa</taxon>
        <taxon>Nematoda</taxon>
        <taxon>Chromadorea</taxon>
        <taxon>Rhabditida</taxon>
        <taxon>Rhabditina</taxon>
        <taxon>Rhabditomorpha</taxon>
        <taxon>Rhabditoidea</taxon>
        <taxon>Rhabditidae</taxon>
        <taxon>Peloderinae</taxon>
        <taxon>Caenorhabditis</taxon>
    </lineage>
</organism>
<evidence type="ECO:0000313" key="3">
    <source>
        <dbReference type="Proteomes" id="UP000494206"/>
    </source>
</evidence>
<comment type="caution">
    <text evidence="2">The sequence shown here is derived from an EMBL/GenBank/DDBJ whole genome shotgun (WGS) entry which is preliminary data.</text>
</comment>